<evidence type="ECO:0000313" key="2">
    <source>
        <dbReference type="Proteomes" id="UP000472320"/>
    </source>
</evidence>
<dbReference type="EMBL" id="WNKX01000036">
    <property type="protein sequence ID" value="MTW14187.1"/>
    <property type="molecule type" value="Genomic_DNA"/>
</dbReference>
<dbReference type="OrthoDB" id="8770541at2"/>
<dbReference type="RefSeq" id="WP_155457135.1">
    <property type="nucleotide sequence ID" value="NZ_WNKX01000036.1"/>
</dbReference>
<sequence>MKSPRPVRDVKQMCDLAILNLAACHAELKPGATVHDFLREVMEMVAKYDCPSVVNPIEIVMQFLTPDLQEKGVDWVTAQPFGPILISAAHCNRALASLKSGLRDLAWANTADAMYWSGVANTGKGVDALIYKSMAVVRAEGEAQAMSENAKSGATVELHRKLTHHPHKFASESDPRW</sequence>
<dbReference type="AlphaFoldDB" id="A0A6L6QQM1"/>
<evidence type="ECO:0000313" key="1">
    <source>
        <dbReference type="EMBL" id="MTW14187.1"/>
    </source>
</evidence>
<organism evidence="1 2">
    <name type="scientific">Massilia eburnea</name>
    <dbReference type="NCBI Taxonomy" id="1776165"/>
    <lineage>
        <taxon>Bacteria</taxon>
        <taxon>Pseudomonadati</taxon>
        <taxon>Pseudomonadota</taxon>
        <taxon>Betaproteobacteria</taxon>
        <taxon>Burkholderiales</taxon>
        <taxon>Oxalobacteraceae</taxon>
        <taxon>Telluria group</taxon>
        <taxon>Massilia</taxon>
    </lineage>
</organism>
<gene>
    <name evidence="1" type="ORF">GM658_26580</name>
</gene>
<name>A0A6L6QQM1_9BURK</name>
<proteinExistence type="predicted"/>
<dbReference type="Proteomes" id="UP000472320">
    <property type="component" value="Unassembled WGS sequence"/>
</dbReference>
<accession>A0A6L6QQM1</accession>
<keyword evidence="2" id="KW-1185">Reference proteome</keyword>
<protein>
    <submittedName>
        <fullName evidence="1">Uncharacterized protein</fullName>
    </submittedName>
</protein>
<reference evidence="1 2" key="1">
    <citation type="submission" date="2019-11" db="EMBL/GenBank/DDBJ databases">
        <title>Type strains purchased from KCTC, JCM and DSMZ.</title>
        <authorList>
            <person name="Lu H."/>
        </authorList>
    </citation>
    <scope>NUCLEOTIDE SEQUENCE [LARGE SCALE GENOMIC DNA]</scope>
    <source>
        <strain evidence="1 2">JCM 31587</strain>
    </source>
</reference>
<comment type="caution">
    <text evidence="1">The sequence shown here is derived from an EMBL/GenBank/DDBJ whole genome shotgun (WGS) entry which is preliminary data.</text>
</comment>